<accession>A0AAC9B0C7</accession>
<evidence type="ECO:0000256" key="4">
    <source>
        <dbReference type="ARBA" id="ARBA00022975"/>
    </source>
</evidence>
<dbReference type="GO" id="GO:0006207">
    <property type="term" value="P:'de novo' pyrimidine nucleobase biosynthetic process"/>
    <property type="evidence" value="ECO:0007669"/>
    <property type="project" value="InterPro"/>
</dbReference>
<keyword evidence="12" id="KW-1185">Reference proteome</keyword>
<dbReference type="InterPro" id="IPR002082">
    <property type="entry name" value="Asp_carbamoyltransf"/>
</dbReference>
<dbReference type="Pfam" id="PF02729">
    <property type="entry name" value="OTCace_N"/>
    <property type="match status" value="1"/>
</dbReference>
<evidence type="ECO:0000256" key="7">
    <source>
        <dbReference type="HAMAP-Rule" id="MF_00001"/>
    </source>
</evidence>
<dbReference type="InterPro" id="IPR036901">
    <property type="entry name" value="Asp/Orn_carbamoylTrfase_sf"/>
</dbReference>
<dbReference type="PRINTS" id="PR00101">
    <property type="entry name" value="ATCASE"/>
</dbReference>
<dbReference type="InterPro" id="IPR006130">
    <property type="entry name" value="Asp/Orn_carbamoylTrfase"/>
</dbReference>
<evidence type="ECO:0000256" key="3">
    <source>
        <dbReference type="ARBA" id="ARBA00022679"/>
    </source>
</evidence>
<feature type="binding site" evidence="7">
    <location>
        <position position="106"/>
    </location>
    <ligand>
        <name>carbamoyl phosphate</name>
        <dbReference type="ChEBI" id="CHEBI:58228"/>
    </ligand>
</feature>
<dbReference type="GeneID" id="57275470"/>
<dbReference type="SUPFAM" id="SSF53671">
    <property type="entry name" value="Aspartate/ornithine carbamoyltransferase"/>
    <property type="match status" value="1"/>
</dbReference>
<comment type="pathway">
    <text evidence="1 7">Pyrimidine metabolism; UMP biosynthesis via de novo pathway; (S)-dihydroorotate from bicarbonate: step 2/3.</text>
</comment>
<feature type="binding site" evidence="7">
    <location>
        <position position="264"/>
    </location>
    <ligand>
        <name>carbamoyl phosphate</name>
        <dbReference type="ChEBI" id="CHEBI:58228"/>
    </ligand>
</feature>
<protein>
    <recommendedName>
        <fullName evidence="7">Aspartate carbamoyltransferase</fullName>
        <ecNumber evidence="7">2.1.3.2</ecNumber>
    </recommendedName>
    <alternativeName>
        <fullName evidence="7">Aspartate transcarbamylase</fullName>
        <shortName evidence="7">ATCase</shortName>
    </alternativeName>
</protein>
<keyword evidence="11" id="KW-0689">Ribosomal protein</keyword>
<comment type="similarity">
    <text evidence="2 7">Belongs to the aspartate/ornithine carbamoyltransferase superfamily. ATCase family.</text>
</comment>
<dbReference type="GO" id="GO:0044205">
    <property type="term" value="P:'de novo' UMP biosynthetic process"/>
    <property type="evidence" value="ECO:0007669"/>
    <property type="project" value="UniProtKB-UniRule"/>
</dbReference>
<reference evidence="12 13" key="1">
    <citation type="journal article" date="2016" name="PLoS ONE">
        <title>The Identification of Novel Diagnostic Marker Genes for the Detection of Beer Spoiling Pediococcus damnosus Strains Using the BlAst Diagnostic Gene findEr.</title>
        <authorList>
            <person name="Behr J."/>
            <person name="Geissler A.J."/>
            <person name="Schmid J."/>
            <person name="Zehe A."/>
            <person name="Vogel R.F."/>
        </authorList>
    </citation>
    <scope>NUCLEOTIDE SEQUENCE [LARGE SCALE GENOMIC DNA]</scope>
    <source>
        <strain evidence="10 13">TMW 2.1533</strain>
        <strain evidence="11 12">TMW 2.1535</strain>
    </source>
</reference>
<dbReference type="RefSeq" id="WP_080945523.1">
    <property type="nucleotide sequence ID" value="NZ_BAAAXI010000177.1"/>
</dbReference>
<dbReference type="PRINTS" id="PR00100">
    <property type="entry name" value="AOTCASE"/>
</dbReference>
<evidence type="ECO:0000259" key="8">
    <source>
        <dbReference type="Pfam" id="PF00185"/>
    </source>
</evidence>
<comment type="function">
    <text evidence="5 7">Catalyzes the condensation of carbamoyl phosphate and aspartate to form carbamoyl aspartate and inorganic phosphate, the committed step in the de novo pyrimidine nucleotide biosynthesis pathway.</text>
</comment>
<dbReference type="Proteomes" id="UP000076405">
    <property type="component" value="Chromosome"/>
</dbReference>
<keyword evidence="4 7" id="KW-0665">Pyrimidine biosynthesis</keyword>
<dbReference type="NCBIfam" id="NF002032">
    <property type="entry name" value="PRK00856.1"/>
    <property type="match status" value="1"/>
</dbReference>
<dbReference type="Gene3D" id="3.40.50.1370">
    <property type="entry name" value="Aspartate/ornithine carbamoyltransferase"/>
    <property type="match status" value="2"/>
</dbReference>
<dbReference type="InterPro" id="IPR006132">
    <property type="entry name" value="Asp/Orn_carbamoyltranf_P-bd"/>
</dbReference>
<dbReference type="PROSITE" id="PS00097">
    <property type="entry name" value="CARBAMOYLTRANSFERASE"/>
    <property type="match status" value="1"/>
</dbReference>
<proteinExistence type="inferred from homology"/>
<feature type="binding site" evidence="7">
    <location>
        <position position="221"/>
    </location>
    <ligand>
        <name>L-aspartate</name>
        <dbReference type="ChEBI" id="CHEBI:29991"/>
    </ligand>
</feature>
<gene>
    <name evidence="7" type="primary">pyrB</name>
    <name evidence="10" type="ORF">ADU70_0452</name>
    <name evidence="11" type="ORF">ADU72_0220</name>
</gene>
<dbReference type="GO" id="GO:0005840">
    <property type="term" value="C:ribosome"/>
    <property type="evidence" value="ECO:0007669"/>
    <property type="project" value="UniProtKB-KW"/>
</dbReference>
<evidence type="ECO:0000313" key="11">
    <source>
        <dbReference type="EMBL" id="AMV66169.1"/>
    </source>
</evidence>
<dbReference type="HAMAP" id="MF_00001">
    <property type="entry name" value="Asp_carb_tr"/>
    <property type="match status" value="1"/>
</dbReference>
<name>A0AAC9B0C7_9LACO</name>
<dbReference type="FunFam" id="3.40.50.1370:FF:000011">
    <property type="entry name" value="Aspartate carbamoyltransferase"/>
    <property type="match status" value="1"/>
</dbReference>
<dbReference type="EMBL" id="CP012275">
    <property type="protein sequence ID" value="AMV61952.1"/>
    <property type="molecule type" value="Genomic_DNA"/>
</dbReference>
<feature type="domain" description="Aspartate/ornithine carbamoyltransferase carbamoyl-P binding" evidence="9">
    <location>
        <begin position="10"/>
        <end position="149"/>
    </location>
</feature>
<organism evidence="10 13">
    <name type="scientific">Pediococcus damnosus</name>
    <dbReference type="NCBI Taxonomy" id="51663"/>
    <lineage>
        <taxon>Bacteria</taxon>
        <taxon>Bacillati</taxon>
        <taxon>Bacillota</taxon>
        <taxon>Bacilli</taxon>
        <taxon>Lactobacillales</taxon>
        <taxon>Lactobacillaceae</taxon>
        <taxon>Pediococcus</taxon>
    </lineage>
</organism>
<evidence type="ECO:0000313" key="12">
    <source>
        <dbReference type="Proteomes" id="UP000076244"/>
    </source>
</evidence>
<dbReference type="Pfam" id="PF00185">
    <property type="entry name" value="OTCace"/>
    <property type="match status" value="1"/>
</dbReference>
<dbReference type="GO" id="GO:0004070">
    <property type="term" value="F:aspartate carbamoyltransferase activity"/>
    <property type="evidence" value="ECO:0007669"/>
    <property type="project" value="UniProtKB-UniRule"/>
</dbReference>
<evidence type="ECO:0000256" key="1">
    <source>
        <dbReference type="ARBA" id="ARBA00004852"/>
    </source>
</evidence>
<evidence type="ECO:0000313" key="10">
    <source>
        <dbReference type="EMBL" id="AMV61952.1"/>
    </source>
</evidence>
<dbReference type="GO" id="GO:0006520">
    <property type="term" value="P:amino acid metabolic process"/>
    <property type="evidence" value="ECO:0007669"/>
    <property type="project" value="InterPro"/>
</dbReference>
<feature type="binding site" evidence="7">
    <location>
        <position position="136"/>
    </location>
    <ligand>
        <name>carbamoyl phosphate</name>
        <dbReference type="ChEBI" id="CHEBI:58228"/>
    </ligand>
</feature>
<feature type="binding site" evidence="7">
    <location>
        <position position="56"/>
    </location>
    <ligand>
        <name>carbamoyl phosphate</name>
        <dbReference type="ChEBI" id="CHEBI:58228"/>
    </ligand>
</feature>
<dbReference type="GO" id="GO:0016597">
    <property type="term" value="F:amino acid binding"/>
    <property type="evidence" value="ECO:0007669"/>
    <property type="project" value="InterPro"/>
</dbReference>
<feature type="domain" description="Aspartate/ornithine carbamoyltransferase Asp/Orn-binding" evidence="8">
    <location>
        <begin position="155"/>
        <end position="300"/>
    </location>
</feature>
<evidence type="ECO:0000256" key="6">
    <source>
        <dbReference type="ARBA" id="ARBA00048859"/>
    </source>
</evidence>
<dbReference type="AlphaFoldDB" id="A0AAC9B0C7"/>
<dbReference type="EC" id="2.1.3.2" evidence="7"/>
<feature type="binding site" evidence="7">
    <location>
        <position position="57"/>
    </location>
    <ligand>
        <name>carbamoyl phosphate</name>
        <dbReference type="ChEBI" id="CHEBI:58228"/>
    </ligand>
</feature>
<keyword evidence="3 7" id="KW-0808">Transferase</keyword>
<keyword evidence="11" id="KW-0687">Ribonucleoprotein</keyword>
<dbReference type="EMBL" id="CP012288">
    <property type="protein sequence ID" value="AMV66169.1"/>
    <property type="molecule type" value="Genomic_DNA"/>
</dbReference>
<dbReference type="NCBIfam" id="TIGR00670">
    <property type="entry name" value="asp_carb_tr"/>
    <property type="match status" value="1"/>
</dbReference>
<evidence type="ECO:0000256" key="5">
    <source>
        <dbReference type="ARBA" id="ARBA00043884"/>
    </source>
</evidence>
<feature type="binding site" evidence="7">
    <location>
        <position position="169"/>
    </location>
    <ligand>
        <name>L-aspartate</name>
        <dbReference type="ChEBI" id="CHEBI:29991"/>
    </ligand>
</feature>
<dbReference type="GO" id="GO:0005829">
    <property type="term" value="C:cytosol"/>
    <property type="evidence" value="ECO:0007669"/>
    <property type="project" value="TreeGrafter"/>
</dbReference>
<evidence type="ECO:0000259" key="9">
    <source>
        <dbReference type="Pfam" id="PF02729"/>
    </source>
</evidence>
<feature type="binding site" evidence="7">
    <location>
        <position position="265"/>
    </location>
    <ligand>
        <name>carbamoyl phosphate</name>
        <dbReference type="ChEBI" id="CHEBI:58228"/>
    </ligand>
</feature>
<dbReference type="PANTHER" id="PTHR45753">
    <property type="entry name" value="ORNITHINE CARBAMOYLTRANSFERASE, MITOCHONDRIAL"/>
    <property type="match status" value="1"/>
</dbReference>
<evidence type="ECO:0000256" key="2">
    <source>
        <dbReference type="ARBA" id="ARBA00008896"/>
    </source>
</evidence>
<dbReference type="PANTHER" id="PTHR45753:SF6">
    <property type="entry name" value="ASPARTATE CARBAMOYLTRANSFERASE"/>
    <property type="match status" value="1"/>
</dbReference>
<dbReference type="InterPro" id="IPR006131">
    <property type="entry name" value="Asp_carbamoyltransf_Asp/Orn-bd"/>
</dbReference>
<dbReference type="KEGG" id="pdm:ADU72_0220"/>
<feature type="binding site" evidence="7">
    <location>
        <position position="139"/>
    </location>
    <ligand>
        <name>carbamoyl phosphate</name>
        <dbReference type="ChEBI" id="CHEBI:58228"/>
    </ligand>
</feature>
<comment type="subunit">
    <text evidence="7">Heterododecamer (2C3:3R2) of six catalytic PyrB chains organized as two trimers (C3), and six regulatory PyrI chains organized as three dimers (R2).</text>
</comment>
<feature type="binding site" evidence="7">
    <location>
        <position position="84"/>
    </location>
    <ligand>
        <name>L-aspartate</name>
        <dbReference type="ChEBI" id="CHEBI:29991"/>
    </ligand>
</feature>
<dbReference type="Proteomes" id="UP000076244">
    <property type="component" value="Chromosome"/>
</dbReference>
<evidence type="ECO:0000313" key="13">
    <source>
        <dbReference type="Proteomes" id="UP000076405"/>
    </source>
</evidence>
<comment type="catalytic activity">
    <reaction evidence="6 7">
        <text>carbamoyl phosphate + L-aspartate = N-carbamoyl-L-aspartate + phosphate + H(+)</text>
        <dbReference type="Rhea" id="RHEA:20013"/>
        <dbReference type="ChEBI" id="CHEBI:15378"/>
        <dbReference type="ChEBI" id="CHEBI:29991"/>
        <dbReference type="ChEBI" id="CHEBI:32814"/>
        <dbReference type="ChEBI" id="CHEBI:43474"/>
        <dbReference type="ChEBI" id="CHEBI:58228"/>
        <dbReference type="EC" id="2.1.3.2"/>
    </reaction>
</comment>
<sequence>MTLTNLTQANLVTIDQINSADALALIKEAQEFKAGKQVVLKRPAYAINLFFENSTRTKTSFQMAEMKLGMQVLNFDVSTSSVKKGESLYDTLKTVESIGVNIAVVRHPQTDYYQDLLDSHNLKLGLVNAGDGSGQHPSQCLLDMMTVYEQFKQFKGLKVLIVGDIRHSRVARSNAEMLWRLGAKVYFAGPKAWADSQLEKYGQTGNLEQLLPEMDVINLLRVQHERISGDANASFSAESYRQQFGLTDERAQQLKPNAIILHPGPVNRGVEIDDDLVESKHSRIFAQMENGVFARMAILSRILRYQKFL</sequence>